<dbReference type="Gene3D" id="2.60.120.1440">
    <property type="match status" value="1"/>
</dbReference>
<feature type="domain" description="FecR protein" evidence="2">
    <location>
        <begin position="174"/>
        <end position="269"/>
    </location>
</feature>
<dbReference type="InterPro" id="IPR006860">
    <property type="entry name" value="FecR"/>
</dbReference>
<protein>
    <submittedName>
        <fullName evidence="4">DUF4974 domain-containing protein</fullName>
    </submittedName>
</protein>
<evidence type="ECO:0000259" key="3">
    <source>
        <dbReference type="Pfam" id="PF16344"/>
    </source>
</evidence>
<keyword evidence="1" id="KW-0812">Transmembrane</keyword>
<keyword evidence="1" id="KW-1133">Transmembrane helix</keyword>
<evidence type="ECO:0000313" key="5">
    <source>
        <dbReference type="Proteomes" id="UP000502928"/>
    </source>
</evidence>
<dbReference type="PANTHER" id="PTHR30273">
    <property type="entry name" value="PERIPLASMIC SIGNAL SENSOR AND SIGMA FACTOR ACTIVATOR FECR-RELATED"/>
    <property type="match status" value="1"/>
</dbReference>
<dbReference type="Proteomes" id="UP000502928">
    <property type="component" value="Chromosome"/>
</dbReference>
<dbReference type="RefSeq" id="WP_166250124.1">
    <property type="nucleotide sequence ID" value="NZ_CP049616.1"/>
</dbReference>
<evidence type="ECO:0000259" key="2">
    <source>
        <dbReference type="Pfam" id="PF04773"/>
    </source>
</evidence>
<reference evidence="4 5" key="1">
    <citation type="submission" date="2020-02" db="EMBL/GenBank/DDBJ databases">
        <title>Complete genome of Muricauda sp. 501str8.</title>
        <authorList>
            <person name="Dong B."/>
            <person name="Zhu S."/>
            <person name="Yang J."/>
            <person name="Chen J."/>
        </authorList>
    </citation>
    <scope>NUCLEOTIDE SEQUENCE [LARGE SCALE GENOMIC DNA]</scope>
    <source>
        <strain evidence="4 5">501str8</strain>
    </source>
</reference>
<dbReference type="GO" id="GO:0016989">
    <property type="term" value="F:sigma factor antagonist activity"/>
    <property type="evidence" value="ECO:0007669"/>
    <property type="project" value="TreeGrafter"/>
</dbReference>
<accession>A0A6G7J888</accession>
<dbReference type="Gene3D" id="3.55.50.30">
    <property type="match status" value="1"/>
</dbReference>
<name>A0A6G7J888_9FLAO</name>
<dbReference type="Pfam" id="PF16344">
    <property type="entry name" value="FecR_C"/>
    <property type="match status" value="1"/>
</dbReference>
<dbReference type="KEGG" id="mut:GVT53_19395"/>
<feature type="domain" description="Protein FecR C-terminal" evidence="3">
    <location>
        <begin position="319"/>
        <end position="386"/>
    </location>
</feature>
<dbReference type="Pfam" id="PF04773">
    <property type="entry name" value="FecR"/>
    <property type="match status" value="1"/>
</dbReference>
<evidence type="ECO:0000313" key="4">
    <source>
        <dbReference type="EMBL" id="QII46754.1"/>
    </source>
</evidence>
<keyword evidence="1" id="KW-0472">Membrane</keyword>
<dbReference type="AlphaFoldDB" id="A0A6G7J888"/>
<dbReference type="PANTHER" id="PTHR30273:SF2">
    <property type="entry name" value="PROTEIN FECR"/>
    <property type="match status" value="1"/>
</dbReference>
<dbReference type="InterPro" id="IPR012373">
    <property type="entry name" value="Ferrdict_sens_TM"/>
</dbReference>
<feature type="transmembrane region" description="Helical" evidence="1">
    <location>
        <begin position="86"/>
        <end position="105"/>
    </location>
</feature>
<gene>
    <name evidence="4" type="ORF">GVT53_19395</name>
</gene>
<dbReference type="EMBL" id="CP049616">
    <property type="protein sequence ID" value="QII46754.1"/>
    <property type="molecule type" value="Genomic_DNA"/>
</dbReference>
<dbReference type="InterPro" id="IPR032508">
    <property type="entry name" value="FecR_C"/>
</dbReference>
<sequence length="392" mass="44499">MTKLDIRRIITRYINQEASQEELAILYEWVKKGNNKEVFKKLVQADYLVNYEARPWDTEVAFEQFLHTIKSKENGKVKGLYSRPYLWKYAAIAVIFLGSSLYFLLNQQLFEKVPLNVGPDQITLELDNGEVLVLKPSSNNTVKSKNGTTEVSVINGVLTQRDNGKTSGPTRKNTLSVPIGERLSVTLDDGSVVMLNAGSTMTYPSSFEGADRREVLVTGEAYFQVAKNPNKPFIVRTSKMYTQVYGTIFNVSAYPEDNINEVVLVEGSVGVGTDLRESLEGPQMLKPSQKASSIPGEGNEFLIEDVDVSPYISWTKGILVFENEPMGKIIKRLERQYGIQIDNRFEQLEERRFTGMFDEESIDRVLRTIQAHTHFSYDVKNEMIIINEPHKQ</sequence>
<keyword evidence="5" id="KW-1185">Reference proteome</keyword>
<proteinExistence type="predicted"/>
<organism evidence="4 5">
    <name type="scientific">Flagellimonas oceani</name>
    <dbReference type="NCBI Taxonomy" id="2698672"/>
    <lineage>
        <taxon>Bacteria</taxon>
        <taxon>Pseudomonadati</taxon>
        <taxon>Bacteroidota</taxon>
        <taxon>Flavobacteriia</taxon>
        <taxon>Flavobacteriales</taxon>
        <taxon>Flavobacteriaceae</taxon>
        <taxon>Flagellimonas</taxon>
    </lineage>
</organism>
<evidence type="ECO:0000256" key="1">
    <source>
        <dbReference type="SAM" id="Phobius"/>
    </source>
</evidence>